<dbReference type="InterPro" id="IPR036010">
    <property type="entry name" value="2Fe-2S_ferredoxin-like_sf"/>
</dbReference>
<proteinExistence type="predicted"/>
<dbReference type="PANTHER" id="PTHR42895:SF2">
    <property type="entry name" value="IRON-SULFUR CLUSTER PROTEIN"/>
    <property type="match status" value="1"/>
</dbReference>
<feature type="domain" description="2Fe-2S ferredoxin-type" evidence="1">
    <location>
        <begin position="2"/>
        <end position="94"/>
    </location>
</feature>
<dbReference type="InterPro" id="IPR012675">
    <property type="entry name" value="Beta-grasp_dom_sf"/>
</dbReference>
<dbReference type="Proteomes" id="UP000622405">
    <property type="component" value="Unassembled WGS sequence"/>
</dbReference>
<dbReference type="Gene3D" id="3.30.420.480">
    <property type="entry name" value="Domain of unknown function (DUF4445)"/>
    <property type="match status" value="1"/>
</dbReference>
<dbReference type="InterPro" id="IPR052911">
    <property type="entry name" value="Corrinoid_activation_enz"/>
</dbReference>
<evidence type="ECO:0000313" key="2">
    <source>
        <dbReference type="EMBL" id="MBC3898165.1"/>
    </source>
</evidence>
<protein>
    <submittedName>
        <fullName evidence="2">DUF4445 domain-containing protein</fullName>
    </submittedName>
</protein>
<accession>A0ABR6YST3</accession>
<evidence type="ECO:0000259" key="1">
    <source>
        <dbReference type="PROSITE" id="PS51085"/>
    </source>
</evidence>
<dbReference type="Pfam" id="PF17651">
    <property type="entry name" value="Raco_middle"/>
    <property type="match status" value="1"/>
</dbReference>
<dbReference type="PROSITE" id="PS51085">
    <property type="entry name" value="2FE2S_FER_2"/>
    <property type="match status" value="1"/>
</dbReference>
<dbReference type="Pfam" id="PF14574">
    <property type="entry name" value="RACo_C_ter"/>
    <property type="match status" value="1"/>
</dbReference>
<dbReference type="InterPro" id="IPR027980">
    <property type="entry name" value="RACo_C"/>
</dbReference>
<name>A0ABR6YST3_9FIRM</name>
<dbReference type="Gene3D" id="3.10.20.30">
    <property type="match status" value="1"/>
</dbReference>
<dbReference type="SUPFAM" id="SSF54292">
    <property type="entry name" value="2Fe-2S ferredoxin-like"/>
    <property type="match status" value="1"/>
</dbReference>
<dbReference type="InterPro" id="IPR041414">
    <property type="entry name" value="Raco-like_middle"/>
</dbReference>
<dbReference type="Pfam" id="PF00111">
    <property type="entry name" value="Fer2"/>
    <property type="match status" value="1"/>
</dbReference>
<evidence type="ECO:0000313" key="3">
    <source>
        <dbReference type="Proteomes" id="UP000622405"/>
    </source>
</evidence>
<keyword evidence="3" id="KW-1185">Reference proteome</keyword>
<dbReference type="PANTHER" id="PTHR42895">
    <property type="entry name" value="IRON-SULFUR CLUSTER-BINDING PROTEIN-RELATED"/>
    <property type="match status" value="1"/>
</dbReference>
<reference evidence="2 3" key="1">
    <citation type="journal article" date="2020" name="mSystems">
        <title>Defining Genomic and Predicted Metabolic Features of the Acetobacterium Genus.</title>
        <authorList>
            <person name="Ross D.E."/>
            <person name="Marshall C.W."/>
            <person name="Gulliver D."/>
            <person name="May H.D."/>
            <person name="Norman R.S."/>
        </authorList>
    </citation>
    <scope>NUCLEOTIDE SEQUENCE [LARGE SCALE GENOMIC DNA]</scope>
    <source>
        <strain evidence="2 3">DSM 4132</strain>
    </source>
</reference>
<comment type="caution">
    <text evidence="2">The sequence shown here is derived from an EMBL/GenBank/DDBJ whole genome shotgun (WGS) entry which is preliminary data.</text>
</comment>
<sequence length="563" mass="60993">MVKVNFIGENKAILVEKGTTILAAAQELGIVIESPCNSEGVCGKCKVKISAASLKNVEEYGKHQLPEEEKEQGFVLSCQTRVTGHVDVKAVAKNRNKTLQILNHGQSFDIDVNSFIKKEYTGNGKTIVTAGGQILGEEEGDTAAQNYGVVVDIGTTTLVATLVNINTGEELHSVSALNPQSLHAQDVLSRIKFASDEKGLDSMYSMIIKELNKLIEKAASHTGVLQKHIYEVIFSGNTCMIHLAANVNPYSLGKYPYTPAITGGSSLSYEEHLLDISTLGSIYLPPIISSFVGPDITSGVLATRLQDKEQVTLFVDIGTNGEMVLSDHGALTATSTAAGPAFEGMNISYGMRAEKGAIEYFEIDDHGEIDIRTIEDGEAIGICGSGLLDIVGELVVHKVIDKRGRLAAPDNADLKQNLKNRLVKIDGKIAFEVASGVYLSQKDIRQVQLAKGAVRAGIEFLMDAKELRPEDVDEIQIAGSFGFHLRAKSLINIGLLPKEFEGKIDFVGNTSKSGGLAFLLNQKYRDEMESLVNEIDVIELSNGENFDRIFVDCLSFDKHKKTA</sequence>
<gene>
    <name evidence="2" type="ORF">GH811_00865</name>
</gene>
<dbReference type="CDD" id="cd00207">
    <property type="entry name" value="fer2"/>
    <property type="match status" value="1"/>
</dbReference>
<dbReference type="RefSeq" id="WP_186892909.1">
    <property type="nucleotide sequence ID" value="NZ_WJBE01000001.1"/>
</dbReference>
<dbReference type="InterPro" id="IPR001041">
    <property type="entry name" value="2Fe-2S_ferredoxin-type"/>
</dbReference>
<organism evidence="2 3">
    <name type="scientific">Acetobacterium malicum</name>
    <dbReference type="NCBI Taxonomy" id="52692"/>
    <lineage>
        <taxon>Bacteria</taxon>
        <taxon>Bacillati</taxon>
        <taxon>Bacillota</taxon>
        <taxon>Clostridia</taxon>
        <taxon>Eubacteriales</taxon>
        <taxon>Eubacteriaceae</taxon>
        <taxon>Acetobacterium</taxon>
    </lineage>
</organism>
<dbReference type="InterPro" id="IPR042259">
    <property type="entry name" value="Raco-like_middle_sf"/>
</dbReference>
<dbReference type="EMBL" id="WJBE01000001">
    <property type="protein sequence ID" value="MBC3898165.1"/>
    <property type="molecule type" value="Genomic_DNA"/>
</dbReference>